<accession>A0A8X8CVE3</accession>
<sequence>MEREELVPSGITFVGILYACSHSGMVNEGDNDMKTGAFLVASCMHQGRLERTAGVEPVSVLVACECGECSSMHGEEMAGEGAARSMGAGWVYALFETIVVDSLPQALRPVKVEVESNSCSRQDFQVIGYANPLDRHHMVKGRR</sequence>
<gene>
    <name evidence="1" type="ORF">POTOM_028952</name>
</gene>
<dbReference type="AlphaFoldDB" id="A0A8X8CVE3"/>
<protein>
    <submittedName>
        <fullName evidence="1">Uncharacterized protein</fullName>
    </submittedName>
</protein>
<evidence type="ECO:0000313" key="1">
    <source>
        <dbReference type="EMBL" id="KAG6767737.1"/>
    </source>
</evidence>
<reference evidence="1" key="1">
    <citation type="journal article" date="2020" name="bioRxiv">
        <title>Hybrid origin of Populus tomentosa Carr. identified through genome sequencing and phylogenomic analysis.</title>
        <authorList>
            <person name="An X."/>
            <person name="Gao K."/>
            <person name="Chen Z."/>
            <person name="Li J."/>
            <person name="Yang X."/>
            <person name="Yang X."/>
            <person name="Zhou J."/>
            <person name="Guo T."/>
            <person name="Zhao T."/>
            <person name="Huang S."/>
            <person name="Miao D."/>
            <person name="Khan W.U."/>
            <person name="Rao P."/>
            <person name="Ye M."/>
            <person name="Lei B."/>
            <person name="Liao W."/>
            <person name="Wang J."/>
            <person name="Ji L."/>
            <person name="Li Y."/>
            <person name="Guo B."/>
            <person name="Mustafa N.S."/>
            <person name="Li S."/>
            <person name="Yun Q."/>
            <person name="Keller S.R."/>
            <person name="Mao J."/>
            <person name="Zhang R."/>
            <person name="Strauss S.H."/>
        </authorList>
    </citation>
    <scope>NUCLEOTIDE SEQUENCE</scope>
    <source>
        <strain evidence="1">GM15</strain>
        <tissue evidence="1">Leaf</tissue>
    </source>
</reference>
<dbReference type="EMBL" id="JAAWWB010000014">
    <property type="protein sequence ID" value="KAG6767737.1"/>
    <property type="molecule type" value="Genomic_DNA"/>
</dbReference>
<name>A0A8X8CVE3_POPTO</name>
<keyword evidence="2" id="KW-1185">Reference proteome</keyword>
<dbReference type="Proteomes" id="UP000886885">
    <property type="component" value="Chromosome 7D"/>
</dbReference>
<dbReference type="PROSITE" id="PS51257">
    <property type="entry name" value="PROKAR_LIPOPROTEIN"/>
    <property type="match status" value="1"/>
</dbReference>
<organism evidence="1 2">
    <name type="scientific">Populus tomentosa</name>
    <name type="common">Chinese white poplar</name>
    <dbReference type="NCBI Taxonomy" id="118781"/>
    <lineage>
        <taxon>Eukaryota</taxon>
        <taxon>Viridiplantae</taxon>
        <taxon>Streptophyta</taxon>
        <taxon>Embryophyta</taxon>
        <taxon>Tracheophyta</taxon>
        <taxon>Spermatophyta</taxon>
        <taxon>Magnoliopsida</taxon>
        <taxon>eudicotyledons</taxon>
        <taxon>Gunneridae</taxon>
        <taxon>Pentapetalae</taxon>
        <taxon>rosids</taxon>
        <taxon>fabids</taxon>
        <taxon>Malpighiales</taxon>
        <taxon>Salicaceae</taxon>
        <taxon>Saliceae</taxon>
        <taxon>Populus</taxon>
    </lineage>
</organism>
<dbReference type="OrthoDB" id="185373at2759"/>
<evidence type="ECO:0000313" key="2">
    <source>
        <dbReference type="Proteomes" id="UP000886885"/>
    </source>
</evidence>
<proteinExistence type="predicted"/>
<comment type="caution">
    <text evidence="1">The sequence shown here is derived from an EMBL/GenBank/DDBJ whole genome shotgun (WGS) entry which is preliminary data.</text>
</comment>